<keyword evidence="2" id="KW-0812">Transmembrane</keyword>
<feature type="transmembrane region" description="Helical" evidence="2">
    <location>
        <begin position="281"/>
        <end position="304"/>
    </location>
</feature>
<keyword evidence="2" id="KW-0472">Membrane</keyword>
<dbReference type="Pfam" id="PF00188">
    <property type="entry name" value="CAP"/>
    <property type="match status" value="1"/>
</dbReference>
<reference evidence="5" key="1">
    <citation type="submission" date="2017-09" db="EMBL/GenBank/DDBJ databases">
        <title>Depth-based differentiation of microbial function through sediment-hosted aquifers and enrichment of novel symbionts in the deep terrestrial subsurface.</title>
        <authorList>
            <person name="Probst A.J."/>
            <person name="Ladd B."/>
            <person name="Jarett J.K."/>
            <person name="Geller-Mcgrath D.E."/>
            <person name="Sieber C.M.K."/>
            <person name="Emerson J.B."/>
            <person name="Anantharaman K."/>
            <person name="Thomas B.C."/>
            <person name="Malmstrom R."/>
            <person name="Stieglmeier M."/>
            <person name="Klingl A."/>
            <person name="Woyke T."/>
            <person name="Ryan C.M."/>
            <person name="Banfield J.F."/>
        </authorList>
    </citation>
    <scope>NUCLEOTIDE SEQUENCE [LARGE SCALE GENOMIC DNA]</scope>
</reference>
<dbReference type="InterPro" id="IPR035940">
    <property type="entry name" value="CAP_sf"/>
</dbReference>
<dbReference type="AlphaFoldDB" id="A0A2M8KCU0"/>
<protein>
    <recommendedName>
        <fullName evidence="3">SCP domain-containing protein</fullName>
    </recommendedName>
</protein>
<dbReference type="CDD" id="cd05379">
    <property type="entry name" value="CAP_bacterial"/>
    <property type="match status" value="1"/>
</dbReference>
<dbReference type="EMBL" id="PFDX01000003">
    <property type="protein sequence ID" value="PJE57725.1"/>
    <property type="molecule type" value="Genomic_DNA"/>
</dbReference>
<evidence type="ECO:0000259" key="3">
    <source>
        <dbReference type="Pfam" id="PF00188"/>
    </source>
</evidence>
<feature type="transmembrane region" description="Helical" evidence="2">
    <location>
        <begin position="254"/>
        <end position="274"/>
    </location>
</feature>
<sequence length="311" mass="34700">MKAFFPSRHNDYHPFILRPKNLFVLAVILLVIKFLLFSWFFYFPKTSEFAVVTSSELVDLANKERVTEGLQPLTINEKLVQAAQEKAQDMLTNGYFAHTSPLGITPWHWFDAVGYNYVAAGENLAKDFTDSQFLHRAWMNSPSHRDNILNSNYQEIGIAVVEGKINGRNTVLAVQLFGKVAGKKVEKPEIKQPASSEVEITTPEPEQEIGSPSVTGTTTEDKNIQGQEVQSQPLQSKKVLTTIGEKSESAVNDIYFIIAGLLTLVLLLTVFINIRVQYPRLIFTALVIIILIAGIASFNGQAFLNQGIDII</sequence>
<feature type="transmembrane region" description="Helical" evidence="2">
    <location>
        <begin position="21"/>
        <end position="42"/>
    </location>
</feature>
<dbReference type="PANTHER" id="PTHR31157">
    <property type="entry name" value="SCP DOMAIN-CONTAINING PROTEIN"/>
    <property type="match status" value="1"/>
</dbReference>
<feature type="compositionally biased region" description="Polar residues" evidence="1">
    <location>
        <begin position="210"/>
        <end position="228"/>
    </location>
</feature>
<comment type="caution">
    <text evidence="4">The sequence shown here is derived from an EMBL/GenBank/DDBJ whole genome shotgun (WGS) entry which is preliminary data.</text>
</comment>
<evidence type="ECO:0000256" key="2">
    <source>
        <dbReference type="SAM" id="Phobius"/>
    </source>
</evidence>
<organism evidence="4 5">
    <name type="scientific">Candidatus Portnoybacteria bacterium CG10_big_fil_rev_8_21_14_0_10_38_18</name>
    <dbReference type="NCBI Taxonomy" id="1974813"/>
    <lineage>
        <taxon>Bacteria</taxon>
        <taxon>Candidatus Portnoyibacteriota</taxon>
    </lineage>
</organism>
<name>A0A2M8KCU0_9BACT</name>
<dbReference type="Proteomes" id="UP000231648">
    <property type="component" value="Unassembled WGS sequence"/>
</dbReference>
<evidence type="ECO:0000313" key="4">
    <source>
        <dbReference type="EMBL" id="PJE57725.1"/>
    </source>
</evidence>
<feature type="region of interest" description="Disordered" evidence="1">
    <location>
        <begin position="191"/>
        <end position="228"/>
    </location>
</feature>
<gene>
    <name evidence="4" type="ORF">COU82_00195</name>
</gene>
<dbReference type="Gene3D" id="3.40.33.10">
    <property type="entry name" value="CAP"/>
    <property type="match status" value="1"/>
</dbReference>
<keyword evidence="2" id="KW-1133">Transmembrane helix</keyword>
<feature type="domain" description="SCP" evidence="3">
    <location>
        <begin position="59"/>
        <end position="168"/>
    </location>
</feature>
<proteinExistence type="predicted"/>
<evidence type="ECO:0000313" key="5">
    <source>
        <dbReference type="Proteomes" id="UP000231648"/>
    </source>
</evidence>
<dbReference type="PANTHER" id="PTHR31157:SF1">
    <property type="entry name" value="SCP DOMAIN-CONTAINING PROTEIN"/>
    <property type="match status" value="1"/>
</dbReference>
<accession>A0A2M8KCU0</accession>
<dbReference type="InterPro" id="IPR014044">
    <property type="entry name" value="CAP_dom"/>
</dbReference>
<dbReference type="SUPFAM" id="SSF55797">
    <property type="entry name" value="PR-1-like"/>
    <property type="match status" value="1"/>
</dbReference>
<evidence type="ECO:0000256" key="1">
    <source>
        <dbReference type="SAM" id="MobiDB-lite"/>
    </source>
</evidence>